<reference evidence="2 3" key="1">
    <citation type="submission" date="2024-03" db="EMBL/GenBank/DDBJ databases">
        <title>Actinomycetospora sp. OC33-EN06, a novel actinomycete isolated from wild orchid (Aerides multiflora).</title>
        <authorList>
            <person name="Suriyachadkun C."/>
        </authorList>
    </citation>
    <scope>NUCLEOTIDE SEQUENCE [LARGE SCALE GENOMIC DNA]</scope>
    <source>
        <strain evidence="2 3">OC33-EN06</strain>
    </source>
</reference>
<dbReference type="PANTHER" id="PTHR42923:SF43">
    <property type="entry name" value="AMINE OXIDASE"/>
    <property type="match status" value="1"/>
</dbReference>
<dbReference type="RefSeq" id="WP_337713949.1">
    <property type="nucleotide sequence ID" value="NZ_JBBEGL010000003.1"/>
</dbReference>
<feature type="domain" description="Amine oxidase" evidence="1">
    <location>
        <begin position="31"/>
        <end position="480"/>
    </location>
</feature>
<dbReference type="InterPro" id="IPR050464">
    <property type="entry name" value="Zeta_carotene_desat/Oxidored"/>
</dbReference>
<dbReference type="Gene3D" id="3.50.50.60">
    <property type="entry name" value="FAD/NAD(P)-binding domain"/>
    <property type="match status" value="1"/>
</dbReference>
<dbReference type="Gene3D" id="3.40.50.720">
    <property type="entry name" value="NAD(P)-binding Rossmann-like Domain"/>
    <property type="match status" value="1"/>
</dbReference>
<organism evidence="2 3">
    <name type="scientific">Actinomycetospora aeridis</name>
    <dbReference type="NCBI Taxonomy" id="3129231"/>
    <lineage>
        <taxon>Bacteria</taxon>
        <taxon>Bacillati</taxon>
        <taxon>Actinomycetota</taxon>
        <taxon>Actinomycetes</taxon>
        <taxon>Pseudonocardiales</taxon>
        <taxon>Pseudonocardiaceae</taxon>
        <taxon>Actinomycetospora</taxon>
    </lineage>
</organism>
<dbReference type="Pfam" id="PF01593">
    <property type="entry name" value="Amino_oxidase"/>
    <property type="match status" value="1"/>
</dbReference>
<evidence type="ECO:0000259" key="1">
    <source>
        <dbReference type="Pfam" id="PF01593"/>
    </source>
</evidence>
<dbReference type="EMBL" id="JBBEGL010000003">
    <property type="protein sequence ID" value="MEJ2887485.1"/>
    <property type="molecule type" value="Genomic_DNA"/>
</dbReference>
<name>A0ABU8N535_9PSEU</name>
<dbReference type="Gene3D" id="3.90.660.10">
    <property type="match status" value="1"/>
</dbReference>
<gene>
    <name evidence="2" type="ORF">WCD41_13575</name>
</gene>
<keyword evidence="3" id="KW-1185">Reference proteome</keyword>
<comment type="caution">
    <text evidence="2">The sequence shown here is derived from an EMBL/GenBank/DDBJ whole genome shotgun (WGS) entry which is preliminary data.</text>
</comment>
<dbReference type="InterPro" id="IPR036188">
    <property type="entry name" value="FAD/NAD-bd_sf"/>
</dbReference>
<dbReference type="Proteomes" id="UP001370100">
    <property type="component" value="Unassembled WGS sequence"/>
</dbReference>
<dbReference type="PANTHER" id="PTHR42923">
    <property type="entry name" value="PROTOPORPHYRINOGEN OXIDASE"/>
    <property type="match status" value="1"/>
</dbReference>
<proteinExistence type="predicted"/>
<sequence length="503" mass="54907">MFAPHHAVAARPDLPHRVGPDATALVVGGGIAGVSAALVLAERGVRVELLEAAPHLGGRLGTWDRRLPDGSEVVVEHGYHGFFRQYYNLRDVLRRLDPDLGFLRDVGGYPIASRPSVGWESEDFTALPRTPLLNLVALVLRSPSFKLRELRHVDADEALAMLRYDPVRTFAEHDHRSAAELLDGLGFSDRGRAMLFEVFAHSFFNLEQRYSAAEFLAMCHFYFTANPEGLGMDAPDDDYRTTLWEPFTRLLEKHGATVTTGARAVSLRPDGARGWAVDVEGEPARHARHLVVATDVPATRDLIAASPELVAAAPGLARRISALPGGEPYVVTRLFCEGDVDPGRAVFTGVTRERVLDSVTLFHRLEGASARWARDRGGSVVELHSYACPPGESVDELVVAMREELAALWPEAADLRVLHAESHRYANAPGFDPGYHLVRPGVLTDARGLRLAGDWVASDVPSALMERATVTALTAVNDVLREEGAAPEPIRSIRPRGVLAPRT</sequence>
<evidence type="ECO:0000313" key="3">
    <source>
        <dbReference type="Proteomes" id="UP001370100"/>
    </source>
</evidence>
<dbReference type="InterPro" id="IPR002937">
    <property type="entry name" value="Amino_oxidase"/>
</dbReference>
<dbReference type="SUPFAM" id="SSF51905">
    <property type="entry name" value="FAD/NAD(P)-binding domain"/>
    <property type="match status" value="1"/>
</dbReference>
<evidence type="ECO:0000313" key="2">
    <source>
        <dbReference type="EMBL" id="MEJ2887485.1"/>
    </source>
</evidence>
<accession>A0ABU8N535</accession>
<protein>
    <submittedName>
        <fullName evidence="2">FAD-dependent oxidoreductase</fullName>
    </submittedName>
</protein>